<evidence type="ECO:0000256" key="9">
    <source>
        <dbReference type="ARBA" id="ARBA00047325"/>
    </source>
</evidence>
<evidence type="ECO:0000256" key="22">
    <source>
        <dbReference type="RuleBase" id="RU000363"/>
    </source>
</evidence>
<dbReference type="InterPro" id="IPR002347">
    <property type="entry name" value="SDR_fam"/>
</dbReference>
<evidence type="ECO:0000256" key="10">
    <source>
        <dbReference type="ARBA" id="ARBA00047672"/>
    </source>
</evidence>
<comment type="catalytic activity">
    <reaction evidence="15">
        <text>resolvin D2 + NAD(+) = 7-oxoresolvin D2 + NADH + H(+)</text>
        <dbReference type="Rhea" id="RHEA:53584"/>
        <dbReference type="ChEBI" id="CHEBI:15378"/>
        <dbReference type="ChEBI" id="CHEBI:57540"/>
        <dbReference type="ChEBI" id="CHEBI:57945"/>
        <dbReference type="ChEBI" id="CHEBI:133367"/>
        <dbReference type="ChEBI" id="CHEBI:137497"/>
    </reaction>
    <physiologicalReaction direction="left-to-right" evidence="15">
        <dbReference type="Rhea" id="RHEA:53585"/>
    </physiologicalReaction>
</comment>
<dbReference type="GO" id="GO:0016404">
    <property type="term" value="F:15-hydroxyprostaglandin dehydrogenase (NAD+) activity"/>
    <property type="evidence" value="ECO:0007669"/>
    <property type="project" value="UniProtKB-EC"/>
</dbReference>
<evidence type="ECO:0000256" key="21">
    <source>
        <dbReference type="ARBA" id="ARBA00049188"/>
    </source>
</evidence>
<dbReference type="SUPFAM" id="SSF51735">
    <property type="entry name" value="NAD(P)-binding Rossmann-fold domains"/>
    <property type="match status" value="1"/>
</dbReference>
<evidence type="ECO:0000256" key="6">
    <source>
        <dbReference type="ARBA" id="ARBA00041812"/>
    </source>
</evidence>
<evidence type="ECO:0000256" key="3">
    <source>
        <dbReference type="ARBA" id="ARBA00038968"/>
    </source>
</evidence>
<comment type="catalytic activity">
    <reaction evidence="16">
        <text>lipoxin A4 + NAD(+) = 15-oxo-(5S,6R)-dihydroxy-(7E,9E,11Z,13E)-eicosatetraenoate + NADH + H(+)</text>
        <dbReference type="Rhea" id="RHEA:41572"/>
        <dbReference type="ChEBI" id="CHEBI:15378"/>
        <dbReference type="ChEBI" id="CHEBI:57540"/>
        <dbReference type="ChEBI" id="CHEBI:57945"/>
        <dbReference type="ChEBI" id="CHEBI:67026"/>
        <dbReference type="ChEBI" id="CHEBI:78311"/>
    </reaction>
    <physiologicalReaction direction="left-to-right" evidence="16">
        <dbReference type="Rhea" id="RHEA:41573"/>
    </physiologicalReaction>
</comment>
<dbReference type="AlphaFoldDB" id="A0AAW0U176"/>
<dbReference type="EC" id="1.1.1.141" evidence="3"/>
<dbReference type="Pfam" id="PF00106">
    <property type="entry name" value="adh_short"/>
    <property type="match status" value="1"/>
</dbReference>
<evidence type="ECO:0000256" key="13">
    <source>
        <dbReference type="ARBA" id="ARBA00048144"/>
    </source>
</evidence>
<dbReference type="EC" id="1.1.1.232" evidence="4"/>
<comment type="caution">
    <text evidence="24">The sequence shown here is derived from an EMBL/GenBank/DDBJ whole genome shotgun (WGS) entry which is preliminary data.</text>
</comment>
<evidence type="ECO:0000256" key="23">
    <source>
        <dbReference type="SAM" id="MobiDB-lite"/>
    </source>
</evidence>
<dbReference type="PANTHER" id="PTHR44229">
    <property type="entry name" value="15-HYDROXYPROSTAGLANDIN DEHYDROGENASE [NAD(+)]"/>
    <property type="match status" value="1"/>
</dbReference>
<evidence type="ECO:0000313" key="25">
    <source>
        <dbReference type="Proteomes" id="UP001487740"/>
    </source>
</evidence>
<comment type="catalytic activity">
    <reaction evidence="18">
        <text>prostaglandin E2 + NAD(+) = 15-oxoprostaglandin E2 + NADH + H(+)</text>
        <dbReference type="Rhea" id="RHEA:11876"/>
        <dbReference type="ChEBI" id="CHEBI:15378"/>
        <dbReference type="ChEBI" id="CHEBI:57400"/>
        <dbReference type="ChEBI" id="CHEBI:57540"/>
        <dbReference type="ChEBI" id="CHEBI:57945"/>
        <dbReference type="ChEBI" id="CHEBI:606564"/>
        <dbReference type="EC" id="1.1.1.141"/>
    </reaction>
    <physiologicalReaction direction="left-to-right" evidence="18">
        <dbReference type="Rhea" id="RHEA:11877"/>
    </physiologicalReaction>
</comment>
<dbReference type="FunFam" id="3.40.50.720:FF:000149">
    <property type="entry name" value="15-hydroxyprostaglandin dehydrogenase [NAD(+)]"/>
    <property type="match status" value="1"/>
</dbReference>
<proteinExistence type="inferred from homology"/>
<dbReference type="InterPro" id="IPR020904">
    <property type="entry name" value="Sc_DH/Rdtase_CS"/>
</dbReference>
<keyword evidence="25" id="KW-1185">Reference proteome</keyword>
<comment type="catalytic activity">
    <reaction evidence="21">
        <text>resolvin E1 + NAD(+) = 18-oxo-resolvin E1 + NADH + H(+)</text>
        <dbReference type="Rhea" id="RHEA:49244"/>
        <dbReference type="ChEBI" id="CHEBI:15378"/>
        <dbReference type="ChEBI" id="CHEBI:57540"/>
        <dbReference type="ChEBI" id="CHEBI:57945"/>
        <dbReference type="ChEBI" id="CHEBI:91000"/>
        <dbReference type="ChEBI" id="CHEBI:91001"/>
    </reaction>
    <physiologicalReaction direction="left-to-right" evidence="21">
        <dbReference type="Rhea" id="RHEA:49245"/>
    </physiologicalReaction>
</comment>
<comment type="catalytic activity">
    <reaction evidence="14">
        <text>resolvin D1 + NAD(+) = 17-oxoresolvin D1 + NADH + H(+)</text>
        <dbReference type="Rhea" id="RHEA:50128"/>
        <dbReference type="ChEBI" id="CHEBI:15378"/>
        <dbReference type="ChEBI" id="CHEBI:57540"/>
        <dbReference type="ChEBI" id="CHEBI:57945"/>
        <dbReference type="ChEBI" id="CHEBI:132079"/>
        <dbReference type="ChEBI" id="CHEBI:132081"/>
    </reaction>
    <physiologicalReaction direction="left-to-right" evidence="14">
        <dbReference type="Rhea" id="RHEA:50129"/>
    </physiologicalReaction>
</comment>
<sequence>MGSCLESQSKEQTQPESDRTGGGKSMEIKGSVIIITGAARGLGKAFAEALLDRGAKICVADIDSEQGQSTVAELQAKHGEDSVIFVSCNVTSDDDFKAVWDATVEKLGPVNVLINNAGIGNEQEWDKTVAVNLGGCMRGTLLALDRMGTNKGGSGGVVVNISSIVGVKANPFGPVYSATKHAIIGLVRSLGHDFHFKISGVKVQALCPSLVKTELLANSMKKAFSPEVVQALSKFSSGLKDLTSETVANSLVKLLEEGRNGACLVVEAEKDPYYVEAPISS</sequence>
<comment type="function">
    <text evidence="8">Catalyzes the NAD-dependent dehydrogenation (oxidation) of a broad array of hydroxylated polyunsaturated fatty acids (mainly eicosanoids and docosanoids, including prostaglandins, lipoxins and resolvins), yielding their corresponding keto (oxo) metabolites. Decreases the levels of the pro-proliferative prostaglandins such as prostaglandin E2 (whose activity is increased in cancer because of an increase in the expression of cyclooxygenase 2) and generates oxo-fatty acid products that can profoundly influence cell function by abrogating pro-inflammatory cytokine expression. Converts resolvins E1, D1 and D2 to their oxo products, which represents a mode of resolvin inactivation. Resolvin E1 plays important roles during the resolution phase of acute inflammation, while resolvins D1 and D2 have a unique role in obesity-induced adipose inflammation.</text>
</comment>
<comment type="catalytic activity">
    <reaction evidence="19">
        <text>resolvin D2 + NAD(+) = 16-oxoresolvin D2 + NADH + H(+)</text>
        <dbReference type="Rhea" id="RHEA:53588"/>
        <dbReference type="ChEBI" id="CHEBI:15378"/>
        <dbReference type="ChEBI" id="CHEBI:57540"/>
        <dbReference type="ChEBI" id="CHEBI:57945"/>
        <dbReference type="ChEBI" id="CHEBI:133367"/>
        <dbReference type="ChEBI" id="CHEBI:137498"/>
    </reaction>
    <physiologicalReaction direction="left-to-right" evidence="19">
        <dbReference type="Rhea" id="RHEA:53589"/>
    </physiologicalReaction>
</comment>
<dbReference type="PANTHER" id="PTHR44229:SF4">
    <property type="entry name" value="15-HYDROXYPROSTAGLANDIN DEHYDROGENASE [NAD(+)]"/>
    <property type="match status" value="1"/>
</dbReference>
<evidence type="ECO:0000256" key="11">
    <source>
        <dbReference type="ARBA" id="ARBA00048008"/>
    </source>
</evidence>
<evidence type="ECO:0000256" key="20">
    <source>
        <dbReference type="ARBA" id="ARBA00049151"/>
    </source>
</evidence>
<organism evidence="24 25">
    <name type="scientific">Scylla paramamosain</name>
    <name type="common">Mud crab</name>
    <dbReference type="NCBI Taxonomy" id="85552"/>
    <lineage>
        <taxon>Eukaryota</taxon>
        <taxon>Metazoa</taxon>
        <taxon>Ecdysozoa</taxon>
        <taxon>Arthropoda</taxon>
        <taxon>Crustacea</taxon>
        <taxon>Multicrustacea</taxon>
        <taxon>Malacostraca</taxon>
        <taxon>Eumalacostraca</taxon>
        <taxon>Eucarida</taxon>
        <taxon>Decapoda</taxon>
        <taxon>Pleocyemata</taxon>
        <taxon>Brachyura</taxon>
        <taxon>Eubrachyura</taxon>
        <taxon>Portunoidea</taxon>
        <taxon>Portunidae</taxon>
        <taxon>Portuninae</taxon>
        <taxon>Scylla</taxon>
    </lineage>
</organism>
<dbReference type="PRINTS" id="PR00080">
    <property type="entry name" value="SDRFAMILY"/>
</dbReference>
<comment type="catalytic activity">
    <reaction evidence="11">
        <text>14-hydroxy-(4Z,7Z,10Z,12E,16Z,19Z)-docosahexaenoate + NAD(+) = 14-oxo-(4Z,7Z,10Z,12E,16Z,19Z)-docosahexaenoate + NADH + H(+)</text>
        <dbReference type="Rhea" id="RHEA:48952"/>
        <dbReference type="ChEBI" id="CHEBI:15378"/>
        <dbReference type="ChEBI" id="CHEBI:57540"/>
        <dbReference type="ChEBI" id="CHEBI:57945"/>
        <dbReference type="ChEBI" id="CHEBI:90866"/>
        <dbReference type="ChEBI" id="CHEBI:90867"/>
    </reaction>
    <physiologicalReaction direction="left-to-right" evidence="11">
        <dbReference type="Rhea" id="RHEA:48953"/>
    </physiologicalReaction>
</comment>
<dbReference type="PROSITE" id="PS00061">
    <property type="entry name" value="ADH_SHORT"/>
    <property type="match status" value="1"/>
</dbReference>
<dbReference type="GO" id="GO:0047034">
    <property type="term" value="F:15-hydroxyicosatetraenoate dehydrogenase activity"/>
    <property type="evidence" value="ECO:0007669"/>
    <property type="project" value="UniProtKB-EC"/>
</dbReference>
<evidence type="ECO:0000256" key="14">
    <source>
        <dbReference type="ARBA" id="ARBA00048170"/>
    </source>
</evidence>
<gene>
    <name evidence="24" type="ORF">O3P69_006842</name>
</gene>
<reference evidence="24 25" key="1">
    <citation type="submission" date="2023-03" db="EMBL/GenBank/DDBJ databases">
        <title>High-quality genome of Scylla paramamosain provides insights in environmental adaptation.</title>
        <authorList>
            <person name="Zhang L."/>
        </authorList>
    </citation>
    <scope>NUCLEOTIDE SEQUENCE [LARGE SCALE GENOMIC DNA]</scope>
    <source>
        <strain evidence="24">LZ_2023a</strain>
        <tissue evidence="24">Muscle</tissue>
    </source>
</reference>
<dbReference type="EMBL" id="JARAKH010000020">
    <property type="protein sequence ID" value="KAK8393799.1"/>
    <property type="molecule type" value="Genomic_DNA"/>
</dbReference>
<comment type="catalytic activity">
    <reaction evidence="17">
        <text>prostaglandin A1 + NAD(+) = 15-oxo-prostaglandin A1 + NADH + H(+)</text>
        <dbReference type="Rhea" id="RHEA:41263"/>
        <dbReference type="ChEBI" id="CHEBI:15378"/>
        <dbReference type="ChEBI" id="CHEBI:57398"/>
        <dbReference type="ChEBI" id="CHEBI:57540"/>
        <dbReference type="ChEBI" id="CHEBI:57945"/>
        <dbReference type="ChEBI" id="CHEBI:85072"/>
    </reaction>
    <physiologicalReaction direction="left-to-right" evidence="17">
        <dbReference type="Rhea" id="RHEA:41264"/>
    </physiologicalReaction>
</comment>
<comment type="catalytic activity">
    <reaction evidence="20">
        <text>(15S)-hydroxy-(5Z,8Z,11Z,13E)-eicosatetraenoate + NAD(+) = 15-oxo-(5Z,8Z,11Z,13E)-eicosatetraenoate + NADH + H(+)</text>
        <dbReference type="Rhea" id="RHEA:23260"/>
        <dbReference type="ChEBI" id="CHEBI:15378"/>
        <dbReference type="ChEBI" id="CHEBI:57409"/>
        <dbReference type="ChEBI" id="CHEBI:57410"/>
        <dbReference type="ChEBI" id="CHEBI:57540"/>
        <dbReference type="ChEBI" id="CHEBI:57945"/>
        <dbReference type="EC" id="1.1.1.232"/>
    </reaction>
    <physiologicalReaction direction="left-to-right" evidence="20">
        <dbReference type="Rhea" id="RHEA:23261"/>
    </physiologicalReaction>
</comment>
<evidence type="ECO:0000256" key="8">
    <source>
        <dbReference type="ARBA" id="ARBA00045705"/>
    </source>
</evidence>
<evidence type="ECO:0000256" key="19">
    <source>
        <dbReference type="ARBA" id="ARBA00048921"/>
    </source>
</evidence>
<dbReference type="Proteomes" id="UP001487740">
    <property type="component" value="Unassembled WGS sequence"/>
</dbReference>
<dbReference type="InterPro" id="IPR036291">
    <property type="entry name" value="NAD(P)-bd_dom_sf"/>
</dbReference>
<accession>A0AAW0U176</accession>
<evidence type="ECO:0000256" key="5">
    <source>
        <dbReference type="ARBA" id="ARBA00040276"/>
    </source>
</evidence>
<comment type="catalytic activity">
    <reaction evidence="12">
        <text>15-oxo-(5S,6R)-dihydroxy-(7E,9E,11Z)-eicosatrienoate + NADH + H(+) = (5S,6R,15S)-trihydroxy-(7E,9E,11Z)-eicosatrienoate + NAD(+)</text>
        <dbReference type="Rhea" id="RHEA:41596"/>
        <dbReference type="ChEBI" id="CHEBI:15378"/>
        <dbReference type="ChEBI" id="CHEBI:57540"/>
        <dbReference type="ChEBI" id="CHEBI:57945"/>
        <dbReference type="ChEBI" id="CHEBI:78325"/>
        <dbReference type="ChEBI" id="CHEBI:78329"/>
    </reaction>
    <physiologicalReaction direction="left-to-right" evidence="12">
        <dbReference type="Rhea" id="RHEA:41597"/>
    </physiologicalReaction>
</comment>
<comment type="similarity">
    <text evidence="1 22">Belongs to the short-chain dehydrogenases/reductases (SDR) family.</text>
</comment>
<name>A0AAW0U176_SCYPA</name>
<evidence type="ECO:0000256" key="15">
    <source>
        <dbReference type="ARBA" id="ARBA00048393"/>
    </source>
</evidence>
<feature type="compositionally biased region" description="Polar residues" evidence="23">
    <location>
        <begin position="1"/>
        <end position="15"/>
    </location>
</feature>
<dbReference type="GO" id="GO:0005737">
    <property type="term" value="C:cytoplasm"/>
    <property type="evidence" value="ECO:0007669"/>
    <property type="project" value="TreeGrafter"/>
</dbReference>
<evidence type="ECO:0000256" key="4">
    <source>
        <dbReference type="ARBA" id="ARBA00039060"/>
    </source>
</evidence>
<evidence type="ECO:0000256" key="12">
    <source>
        <dbReference type="ARBA" id="ARBA00048140"/>
    </source>
</evidence>
<evidence type="ECO:0000256" key="17">
    <source>
        <dbReference type="ARBA" id="ARBA00048611"/>
    </source>
</evidence>
<evidence type="ECO:0000313" key="24">
    <source>
        <dbReference type="EMBL" id="KAK8393799.1"/>
    </source>
</evidence>
<comment type="catalytic activity">
    <reaction evidence="9">
        <text>prostaglandin E1 + NAD(+) = 15-oxoprostaglandin E1 + NADH + H(+)</text>
        <dbReference type="Rhea" id="RHEA:16477"/>
        <dbReference type="ChEBI" id="CHEBI:15378"/>
        <dbReference type="ChEBI" id="CHEBI:57397"/>
        <dbReference type="ChEBI" id="CHEBI:57401"/>
        <dbReference type="ChEBI" id="CHEBI:57540"/>
        <dbReference type="ChEBI" id="CHEBI:57945"/>
    </reaction>
    <physiologicalReaction direction="left-to-right" evidence="9">
        <dbReference type="Rhea" id="RHEA:16478"/>
    </physiologicalReaction>
</comment>
<evidence type="ECO:0000256" key="1">
    <source>
        <dbReference type="ARBA" id="ARBA00006484"/>
    </source>
</evidence>
<dbReference type="PRINTS" id="PR00081">
    <property type="entry name" value="GDHRDH"/>
</dbReference>
<evidence type="ECO:0000256" key="16">
    <source>
        <dbReference type="ARBA" id="ARBA00048535"/>
    </source>
</evidence>
<dbReference type="Gene3D" id="3.40.50.720">
    <property type="entry name" value="NAD(P)-binding Rossmann-like Domain"/>
    <property type="match status" value="1"/>
</dbReference>
<protein>
    <recommendedName>
        <fullName evidence="5">15-hydroxyprostaglandin dehydrogenase [NAD(+)]</fullName>
        <ecNumber evidence="3">1.1.1.141</ecNumber>
        <ecNumber evidence="4">1.1.1.232</ecNumber>
    </recommendedName>
    <alternativeName>
        <fullName evidence="7">Eicosanoid/docosanoid dehydrogenase [NAD(+)]</fullName>
    </alternativeName>
    <alternativeName>
        <fullName evidence="6">Prostaglandin dehydrogenase 1</fullName>
    </alternativeName>
</protein>
<comment type="catalytic activity">
    <reaction evidence="10">
        <text>resolvin D1 + NAD(+) = 8-oxoresolvin D1 + NADH + H(+)</text>
        <dbReference type="Rhea" id="RHEA:50124"/>
        <dbReference type="ChEBI" id="CHEBI:15378"/>
        <dbReference type="ChEBI" id="CHEBI:57540"/>
        <dbReference type="ChEBI" id="CHEBI:57945"/>
        <dbReference type="ChEBI" id="CHEBI:132079"/>
        <dbReference type="ChEBI" id="CHEBI:132080"/>
    </reaction>
    <physiologicalReaction direction="left-to-right" evidence="10">
        <dbReference type="Rhea" id="RHEA:50125"/>
    </physiologicalReaction>
</comment>
<evidence type="ECO:0000256" key="2">
    <source>
        <dbReference type="ARBA" id="ARBA00023002"/>
    </source>
</evidence>
<evidence type="ECO:0000256" key="7">
    <source>
        <dbReference type="ARBA" id="ARBA00042026"/>
    </source>
</evidence>
<evidence type="ECO:0000256" key="18">
    <source>
        <dbReference type="ARBA" id="ARBA00048739"/>
    </source>
</evidence>
<keyword evidence="2" id="KW-0560">Oxidoreductase</keyword>
<feature type="region of interest" description="Disordered" evidence="23">
    <location>
        <begin position="1"/>
        <end position="25"/>
    </location>
</feature>
<comment type="catalytic activity">
    <reaction evidence="13">
        <text>(11R)-hydroxy-(5Z,8Z,12E,14Z)-eicosatetraenoate + NAD(+) = 11-oxo-(5Z,8Z,12E,14Z)-eicosatetraenoate + NADH + H(+)</text>
        <dbReference type="Rhea" id="RHEA:48640"/>
        <dbReference type="ChEBI" id="CHEBI:15378"/>
        <dbReference type="ChEBI" id="CHEBI:57540"/>
        <dbReference type="ChEBI" id="CHEBI:57945"/>
        <dbReference type="ChEBI" id="CHEBI:78836"/>
        <dbReference type="ChEBI" id="CHEBI:90697"/>
    </reaction>
    <physiologicalReaction direction="left-to-right" evidence="13">
        <dbReference type="Rhea" id="RHEA:48641"/>
    </physiologicalReaction>
</comment>